<comment type="caution">
    <text evidence="2">The sequence shown here is derived from an EMBL/GenBank/DDBJ whole genome shotgun (WGS) entry which is preliminary data.</text>
</comment>
<organism evidence="2 3">
    <name type="scientific">Brevibacillus choshinensis</name>
    <dbReference type="NCBI Taxonomy" id="54911"/>
    <lineage>
        <taxon>Bacteria</taxon>
        <taxon>Bacillati</taxon>
        <taxon>Bacillota</taxon>
        <taxon>Bacilli</taxon>
        <taxon>Bacillales</taxon>
        <taxon>Paenibacillaceae</taxon>
        <taxon>Brevibacillus</taxon>
    </lineage>
</organism>
<reference evidence="2 3" key="1">
    <citation type="submission" date="2015-09" db="EMBL/GenBank/DDBJ databases">
        <title>Genome sequencing project for genomic taxonomy and phylogenomics of Bacillus-like bacteria.</title>
        <authorList>
            <person name="Liu B."/>
            <person name="Wang J."/>
            <person name="Zhu Y."/>
            <person name="Liu G."/>
            <person name="Chen Q."/>
            <person name="Chen Z."/>
            <person name="Lan J."/>
            <person name="Che J."/>
            <person name="Ge C."/>
            <person name="Shi H."/>
            <person name="Pan Z."/>
            <person name="Liu X."/>
        </authorList>
    </citation>
    <scope>NUCLEOTIDE SEQUENCE [LARGE SCALE GENOMIC DNA]</scope>
    <source>
        <strain evidence="2 3">DSM 8552</strain>
    </source>
</reference>
<accession>A0ABR5N2R6</accession>
<dbReference type="InterPro" id="IPR036249">
    <property type="entry name" value="Thioredoxin-like_sf"/>
</dbReference>
<protein>
    <submittedName>
        <fullName evidence="2">Glutaredoxin</fullName>
    </submittedName>
</protein>
<dbReference type="InterPro" id="IPR002109">
    <property type="entry name" value="Glutaredoxin"/>
</dbReference>
<evidence type="ECO:0000313" key="2">
    <source>
        <dbReference type="EMBL" id="KQL44790.1"/>
    </source>
</evidence>
<keyword evidence="3" id="KW-1185">Reference proteome</keyword>
<feature type="domain" description="Glutaredoxin" evidence="1">
    <location>
        <begin position="7"/>
        <end position="64"/>
    </location>
</feature>
<proteinExistence type="predicted"/>
<name>A0ABR5N2R6_BRECH</name>
<evidence type="ECO:0000313" key="3">
    <source>
        <dbReference type="Proteomes" id="UP000051063"/>
    </source>
</evidence>
<dbReference type="EMBL" id="LJJB01000013">
    <property type="protein sequence ID" value="KQL44790.1"/>
    <property type="molecule type" value="Genomic_DNA"/>
</dbReference>
<dbReference type="CDD" id="cd02976">
    <property type="entry name" value="NrdH"/>
    <property type="match status" value="1"/>
</dbReference>
<gene>
    <name evidence="2" type="ORF">AN963_25860</name>
</gene>
<dbReference type="Gene3D" id="3.40.30.10">
    <property type="entry name" value="Glutaredoxin"/>
    <property type="match status" value="1"/>
</dbReference>
<dbReference type="PROSITE" id="PS51354">
    <property type="entry name" value="GLUTAREDOXIN_2"/>
    <property type="match status" value="1"/>
</dbReference>
<dbReference type="SUPFAM" id="SSF52833">
    <property type="entry name" value="Thioredoxin-like"/>
    <property type="match status" value="1"/>
</dbReference>
<dbReference type="Pfam" id="PF00462">
    <property type="entry name" value="Glutaredoxin"/>
    <property type="match status" value="1"/>
</dbReference>
<dbReference type="Proteomes" id="UP000051063">
    <property type="component" value="Unassembled WGS sequence"/>
</dbReference>
<sequence>MATQQKVVLWGRNGCSFCANVKAVLEAHNHPYEWIDVEGKDVLRDVLEVKYGSRLIPVVEIGGEGKYEALLHTELDRLESYLINK</sequence>
<dbReference type="RefSeq" id="WP_055747382.1">
    <property type="nucleotide sequence ID" value="NZ_LJJB01000013.1"/>
</dbReference>
<evidence type="ECO:0000259" key="1">
    <source>
        <dbReference type="Pfam" id="PF00462"/>
    </source>
</evidence>